<reference evidence="2" key="1">
    <citation type="submission" date="2018-02" db="EMBL/GenBank/DDBJ databases">
        <authorList>
            <person name="Yee B."/>
            <person name="Bell B."/>
            <person name="Donohue J.-P."/>
            <person name="Ares M.Jr."/>
            <person name="Hartzog G.A."/>
            <person name="Dargyte M."/>
            <person name="DeMattos M."/>
            <person name="Divekar N."/>
            <person name="Farooq S."/>
            <person name="Hardison E."/>
            <person name="Peracchi L."/>
            <person name="Phillips A."/>
            <person name="Sennef S."/>
            <person name="Fridland S."/>
            <person name="Valenzuela-Sanchez M."/>
            <person name="Stoner T.H."/>
            <person name="Russell D.A."/>
            <person name="Pope W.H."/>
            <person name="Jacobs-Sera D."/>
            <person name="Hatfull G.F."/>
        </authorList>
    </citation>
    <scope>NUCLEOTIDE SEQUENCE [LARGE SCALE GENOMIC DNA]</scope>
</reference>
<dbReference type="Proteomes" id="UP000241021">
    <property type="component" value="Segment"/>
</dbReference>
<gene>
    <name evidence="1" type="primary">52</name>
    <name evidence="1" type="ORF">SEA_MENDOKYSEI_52</name>
</gene>
<name>A0A2P1CGE1_9CAUD</name>
<dbReference type="KEGG" id="vg:60335871"/>
<proteinExistence type="predicted"/>
<dbReference type="Pfam" id="PF24206">
    <property type="entry name" value="DUF7429"/>
    <property type="match status" value="1"/>
</dbReference>
<sequence>MNVRIRVLGVELASIEVDFDDDGGQAADVAVKLTPLDRMSDYCTRRFIKRKLLP</sequence>
<evidence type="ECO:0000313" key="1">
    <source>
        <dbReference type="EMBL" id="AVJ50268.1"/>
    </source>
</evidence>
<organism evidence="1 2">
    <name type="scientific">Mycobacterium phage Mendokysei</name>
    <dbReference type="NCBI Taxonomy" id="2099637"/>
    <lineage>
        <taxon>Viruses</taxon>
        <taxon>Duplodnaviria</taxon>
        <taxon>Heunggongvirae</taxon>
        <taxon>Uroviricota</taxon>
        <taxon>Caudoviricetes</taxon>
        <taxon>Bernalvirus</taxon>
        <taxon>Bernalvirus mendokysei</taxon>
    </lineage>
</organism>
<accession>A0A2P1CGE1</accession>
<protein>
    <submittedName>
        <fullName evidence="1">Uncharacterized protein</fullName>
    </submittedName>
</protein>
<dbReference type="RefSeq" id="YP_009964162.1">
    <property type="nucleotide sequence ID" value="NC_051726.1"/>
</dbReference>
<keyword evidence="2" id="KW-1185">Reference proteome</keyword>
<dbReference type="EMBL" id="MG925349">
    <property type="protein sequence ID" value="AVJ50268.1"/>
    <property type="molecule type" value="Genomic_DNA"/>
</dbReference>
<dbReference type="GeneID" id="60335871"/>
<dbReference type="InterPro" id="IPR055852">
    <property type="entry name" value="DUF7429"/>
</dbReference>
<evidence type="ECO:0000313" key="2">
    <source>
        <dbReference type="Proteomes" id="UP000241021"/>
    </source>
</evidence>